<dbReference type="GO" id="GO:0008168">
    <property type="term" value="F:methyltransferase activity"/>
    <property type="evidence" value="ECO:0007669"/>
    <property type="project" value="UniProtKB-KW"/>
</dbReference>
<dbReference type="Proteomes" id="UP000011718">
    <property type="component" value="Chromosome"/>
</dbReference>
<keyword evidence="1" id="KW-0472">Membrane</keyword>
<dbReference type="Pfam" id="PF01938">
    <property type="entry name" value="TRAM"/>
    <property type="match status" value="1"/>
</dbReference>
<keyword evidence="3" id="KW-0808">Transferase</keyword>
<dbReference type="AlphaFoldDB" id="M1P8J4"/>
<dbReference type="KEGG" id="mmaz:MmTuc01_1405"/>
<sequence length="103" mass="11653">MFREESGSVPVEEGEVYDVTIQDLARQGDGIARIEGFVIFVPGTKVGDEVRIKIERVLLQALSSKFGLRKHLVIPSFNLIKGMVFMFRLIIFQSFLLLISKSH</sequence>
<organism evidence="3 4">
    <name type="scientific">Methanosarcina mazei Tuc01</name>
    <dbReference type="NCBI Taxonomy" id="1236903"/>
    <lineage>
        <taxon>Archaea</taxon>
        <taxon>Methanobacteriati</taxon>
        <taxon>Methanobacteriota</taxon>
        <taxon>Stenosarchaea group</taxon>
        <taxon>Methanomicrobia</taxon>
        <taxon>Methanosarcinales</taxon>
        <taxon>Methanosarcinaceae</taxon>
        <taxon>Methanosarcina</taxon>
    </lineage>
</organism>
<evidence type="ECO:0000256" key="1">
    <source>
        <dbReference type="SAM" id="Phobius"/>
    </source>
</evidence>
<keyword evidence="1" id="KW-1133">Transmembrane helix</keyword>
<evidence type="ECO:0000313" key="3">
    <source>
        <dbReference type="EMBL" id="AGF96782.1"/>
    </source>
</evidence>
<dbReference type="Gene3D" id="2.40.50.140">
    <property type="entry name" value="Nucleic acid-binding proteins"/>
    <property type="match status" value="1"/>
</dbReference>
<dbReference type="GO" id="GO:0032259">
    <property type="term" value="P:methylation"/>
    <property type="evidence" value="ECO:0007669"/>
    <property type="project" value="UniProtKB-KW"/>
</dbReference>
<dbReference type="BioCyc" id="MMAZ1236903:G139K-1348-MONOMER"/>
<protein>
    <submittedName>
        <fullName evidence="3">Methyltransferase</fullName>
    </submittedName>
</protein>
<name>M1P8J4_METMZ</name>
<gene>
    <name evidence="3" type="ORF">MmTuc01_1405</name>
</gene>
<accession>M1P8J4</accession>
<dbReference type="SUPFAM" id="SSF50249">
    <property type="entry name" value="Nucleic acid-binding proteins"/>
    <property type="match status" value="1"/>
</dbReference>
<proteinExistence type="predicted"/>
<evidence type="ECO:0000259" key="2">
    <source>
        <dbReference type="PROSITE" id="PS50926"/>
    </source>
</evidence>
<dbReference type="InterPro" id="IPR002792">
    <property type="entry name" value="TRAM_dom"/>
</dbReference>
<feature type="domain" description="TRAM" evidence="2">
    <location>
        <begin position="10"/>
        <end position="68"/>
    </location>
</feature>
<dbReference type="PROSITE" id="PS50926">
    <property type="entry name" value="TRAM"/>
    <property type="match status" value="1"/>
</dbReference>
<dbReference type="EMBL" id="CP004144">
    <property type="protein sequence ID" value="AGF96782.1"/>
    <property type="molecule type" value="Genomic_DNA"/>
</dbReference>
<keyword evidence="3" id="KW-0489">Methyltransferase</keyword>
<reference evidence="3 4" key="1">
    <citation type="journal article" date="2013" name="Genome Announc.">
        <title>Complete Genome of a Methanosarcina mazei Strain Isolated from Sediment Samples from an Amazonian Flooded Area.</title>
        <authorList>
            <person name="Assis das Gracas D."/>
            <person name="Thiago Juca Ramos R."/>
            <person name="Vieira Araujo A.C."/>
            <person name="Zahlouth R."/>
            <person name="Ribeiro Carneiro A."/>
            <person name="Souza Lopes T."/>
            <person name="Azevedo Barauna R."/>
            <person name="Azevedo V."/>
            <person name="Cruz Schneider M.P."/>
            <person name="Pellizari V.H."/>
            <person name="Silva A."/>
        </authorList>
    </citation>
    <scope>NUCLEOTIDE SEQUENCE [LARGE SCALE GENOMIC DNA]</scope>
    <source>
        <strain evidence="3 4">Tuc01</strain>
    </source>
</reference>
<keyword evidence="1" id="KW-0812">Transmembrane</keyword>
<dbReference type="HOGENOM" id="CLU_2257390_0_0_2"/>
<dbReference type="InterPro" id="IPR012340">
    <property type="entry name" value="NA-bd_OB-fold"/>
</dbReference>
<feature type="transmembrane region" description="Helical" evidence="1">
    <location>
        <begin position="79"/>
        <end position="99"/>
    </location>
</feature>
<evidence type="ECO:0000313" key="4">
    <source>
        <dbReference type="Proteomes" id="UP000011718"/>
    </source>
</evidence>